<dbReference type="Proteomes" id="UP000306753">
    <property type="component" value="Unassembled WGS sequence"/>
</dbReference>
<proteinExistence type="predicted"/>
<keyword evidence="1" id="KW-0812">Transmembrane</keyword>
<protein>
    <submittedName>
        <fullName evidence="2">Uncharacterized protein</fullName>
    </submittedName>
</protein>
<reference evidence="2 3" key="1">
    <citation type="journal article" date="2017" name="Eur. J. Clin. Microbiol. Infect. Dis.">
        <title>Uncommonly isolated clinical Pseudomonas: identification and phylogenetic assignation.</title>
        <authorList>
            <person name="Mulet M."/>
            <person name="Gomila M."/>
            <person name="Ramirez A."/>
            <person name="Cardew S."/>
            <person name="Moore E.R."/>
            <person name="Lalucat J."/>
            <person name="Garcia-Valdes E."/>
        </authorList>
    </citation>
    <scope>NUCLEOTIDE SEQUENCE [LARGE SCALE GENOMIC DNA]</scope>
    <source>
        <strain evidence="2 3">SD129</strain>
    </source>
</reference>
<keyword evidence="1" id="KW-0472">Membrane</keyword>
<evidence type="ECO:0000313" key="2">
    <source>
        <dbReference type="EMBL" id="TLX62843.1"/>
    </source>
</evidence>
<dbReference type="AlphaFoldDB" id="A0A5R9QDJ7"/>
<gene>
    <name evidence="2" type="ORF">DN820_13675</name>
</gene>
<dbReference type="EMBL" id="QLAG01000016">
    <property type="protein sequence ID" value="TLX62843.1"/>
    <property type="molecule type" value="Genomic_DNA"/>
</dbReference>
<feature type="transmembrane region" description="Helical" evidence="1">
    <location>
        <begin position="56"/>
        <end position="78"/>
    </location>
</feature>
<evidence type="ECO:0000313" key="3">
    <source>
        <dbReference type="Proteomes" id="UP000306753"/>
    </source>
</evidence>
<accession>A0A5R9QDJ7</accession>
<keyword evidence="1" id="KW-1133">Transmembrane helix</keyword>
<comment type="caution">
    <text evidence="2">The sequence shown here is derived from an EMBL/GenBank/DDBJ whole genome shotgun (WGS) entry which is preliminary data.</text>
</comment>
<sequence length="79" mass="8894">MITKILLIALFTWLALSKAQDLLSRWRLKRAGDPGVEIVVAENSRWNHFINQTFGFLRFFIAAAAVLFIASIALLGLFS</sequence>
<name>A0A5R9QDJ7_9GAMM</name>
<organism evidence="2 3">
    <name type="scientific">Stutzerimonas nosocomialis</name>
    <dbReference type="NCBI Taxonomy" id="1056496"/>
    <lineage>
        <taxon>Bacteria</taxon>
        <taxon>Pseudomonadati</taxon>
        <taxon>Pseudomonadota</taxon>
        <taxon>Gammaproteobacteria</taxon>
        <taxon>Pseudomonadales</taxon>
        <taxon>Pseudomonadaceae</taxon>
        <taxon>Stutzerimonas</taxon>
    </lineage>
</organism>
<evidence type="ECO:0000256" key="1">
    <source>
        <dbReference type="SAM" id="Phobius"/>
    </source>
</evidence>
<dbReference type="RefSeq" id="WP_138411989.1">
    <property type="nucleotide sequence ID" value="NZ_QLAG01000016.1"/>
</dbReference>
<keyword evidence="3" id="KW-1185">Reference proteome</keyword>